<evidence type="ECO:0000256" key="3">
    <source>
        <dbReference type="ARBA" id="ARBA00022679"/>
    </source>
</evidence>
<dbReference type="PANTHER" id="PTHR42684">
    <property type="entry name" value="ADENOSYLMETHIONINE-8-AMINO-7-OXONONANOATE AMINOTRANSFERASE"/>
    <property type="match status" value="1"/>
</dbReference>
<feature type="binding site" evidence="7">
    <location>
        <begin position="330"/>
        <end position="331"/>
    </location>
    <ligand>
        <name>pyridoxal 5'-phosphate</name>
        <dbReference type="ChEBI" id="CHEBI:597326"/>
    </ligand>
</feature>
<dbReference type="Proteomes" id="UP001519331">
    <property type="component" value="Unassembled WGS sequence"/>
</dbReference>
<comment type="subunit">
    <text evidence="7">Homodimer.</text>
</comment>
<dbReference type="GO" id="GO:0004015">
    <property type="term" value="F:adenosylmethionine-8-amino-7-oxononanoate transaminase activity"/>
    <property type="evidence" value="ECO:0007669"/>
    <property type="project" value="UniProtKB-EC"/>
</dbReference>
<dbReference type="InterPro" id="IPR005814">
    <property type="entry name" value="Aminotrans_3"/>
</dbReference>
<evidence type="ECO:0000256" key="1">
    <source>
        <dbReference type="ARBA" id="ARBA00001933"/>
    </source>
</evidence>
<dbReference type="RefSeq" id="WP_210049707.1">
    <property type="nucleotide sequence ID" value="NZ_JAGINX010000001.1"/>
</dbReference>
<dbReference type="NCBIfam" id="NF004624">
    <property type="entry name" value="PRK05964.1"/>
    <property type="match status" value="1"/>
</dbReference>
<dbReference type="Pfam" id="PF00202">
    <property type="entry name" value="Aminotran_3"/>
    <property type="match status" value="1"/>
</dbReference>
<feature type="binding site" evidence="7">
    <location>
        <position position="60"/>
    </location>
    <ligand>
        <name>substrate</name>
    </ligand>
</feature>
<organism evidence="8 9">
    <name type="scientific">Nesterenkonia lacusekhoensis</name>
    <dbReference type="NCBI Taxonomy" id="150832"/>
    <lineage>
        <taxon>Bacteria</taxon>
        <taxon>Bacillati</taxon>
        <taxon>Actinomycetota</taxon>
        <taxon>Actinomycetes</taxon>
        <taxon>Micrococcales</taxon>
        <taxon>Micrococcaceae</taxon>
        <taxon>Nesterenkonia</taxon>
    </lineage>
</organism>
<keyword evidence="7" id="KW-0963">Cytoplasm</keyword>
<keyword evidence="9" id="KW-1185">Reference proteome</keyword>
<evidence type="ECO:0000256" key="5">
    <source>
        <dbReference type="ARBA" id="ARBA00022756"/>
    </source>
</evidence>
<feature type="binding site" evidence="7">
    <location>
        <position position="264"/>
    </location>
    <ligand>
        <name>pyridoxal 5'-phosphate</name>
        <dbReference type="ChEBI" id="CHEBI:597326"/>
    </ligand>
</feature>
<dbReference type="HAMAP" id="MF_00834">
    <property type="entry name" value="BioA"/>
    <property type="match status" value="1"/>
</dbReference>
<keyword evidence="4 7" id="KW-0949">S-adenosyl-L-methionine</keyword>
<feature type="modified residue" description="N6-(pyridoxal phosphate)lysine" evidence="7">
    <location>
        <position position="293"/>
    </location>
</feature>
<evidence type="ECO:0000313" key="8">
    <source>
        <dbReference type="EMBL" id="MBP2319101.1"/>
    </source>
</evidence>
<evidence type="ECO:0000256" key="7">
    <source>
        <dbReference type="HAMAP-Rule" id="MF_00834"/>
    </source>
</evidence>
<dbReference type="EMBL" id="JAGINX010000001">
    <property type="protein sequence ID" value="MBP2319101.1"/>
    <property type="molecule type" value="Genomic_DNA"/>
</dbReference>
<dbReference type="InterPro" id="IPR015424">
    <property type="entry name" value="PyrdxlP-dep_Trfase"/>
</dbReference>
<feature type="site" description="Participates in the substrate recognition with KAPA and in a stacking interaction with the adenine ring of SAM" evidence="7">
    <location>
        <position position="16"/>
    </location>
</feature>
<proteinExistence type="inferred from homology"/>
<keyword evidence="6 7" id="KW-0663">Pyridoxal phosphate</keyword>
<name>A0ABS4T3T2_9MICC</name>
<comment type="similarity">
    <text evidence="7">Belongs to the class-III pyridoxal-phosphate-dependent aminotransferase family. BioA subfamily.</text>
</comment>
<dbReference type="InterPro" id="IPR049704">
    <property type="entry name" value="Aminotrans_3_PPA_site"/>
</dbReference>
<reference evidence="8 9" key="1">
    <citation type="submission" date="2021-03" db="EMBL/GenBank/DDBJ databases">
        <title>Sequencing the genomes of 1000 actinobacteria strains.</title>
        <authorList>
            <person name="Klenk H.-P."/>
        </authorList>
    </citation>
    <scope>NUCLEOTIDE SEQUENCE [LARGE SCALE GENOMIC DNA]</scope>
    <source>
        <strain evidence="8 9">DSM 12544</strain>
    </source>
</reference>
<dbReference type="InterPro" id="IPR005815">
    <property type="entry name" value="BioA"/>
</dbReference>
<comment type="function">
    <text evidence="7">Catalyzes the transfer of the alpha-amino group from S-adenosyl-L-methionine (SAM) to 7-keto-8-aminopelargonic acid (KAPA) to form 7,8-diaminopelargonic acid (DAPA). It is the only aminotransferase known to utilize SAM as an amino donor.</text>
</comment>
<dbReference type="InterPro" id="IPR015421">
    <property type="entry name" value="PyrdxlP-dep_Trfase_major"/>
</dbReference>
<dbReference type="PANTHER" id="PTHR42684:SF17">
    <property type="entry name" value="ADENOSYLMETHIONINE-8-AMINO-7-OXONONANOATE AMINOTRANSFERASE"/>
    <property type="match status" value="1"/>
</dbReference>
<gene>
    <name evidence="7" type="primary">bioA</name>
    <name evidence="8" type="ORF">JOF45_002120</name>
</gene>
<dbReference type="InterPro" id="IPR015422">
    <property type="entry name" value="PyrdxlP-dep_Trfase_small"/>
</dbReference>
<sequence length="450" mass="48094">MPDLLSEDQRLLWHPYSPAGAEQFFSVIGAEGAHLHLVADRDQHGRGAAPRRVVDAMSSWWAAVHGYAHPELNSALNRQAEKFAHVMFGGLTHSPAVELAEQLTAVAPEGLSRVFLADSGSVSVEVALKIAYQYQAAAGRTQRNRVIALRGGYHGDTIGAMATCDPVDGMHAAFDALVPKHVFAPRPPAARRCPETGEWQTDTDQFAVWAAEVRRLASDHRDELTALIAEPVLQGAGGMHIYHPEALQVMRQVCNEYGLLLIFDEIATGFGRTGTFFAAEWAGVSPDVMCIGKALTGGTMTAAAVLVTDDVASTVSTPGAGMPGALLHGPTFMANPLACAVSLASLKLLHNPQHPWPQSVSTLERSLHHGLSPARRLHSVADVRVLGGVGVVELHEPVNIPAVTRAAVDRGAWVRPFRRAVYTMPPYICDEAEVATITAAICGAVEEVHG</sequence>
<dbReference type="NCBIfam" id="TIGR00508">
    <property type="entry name" value="bioA"/>
    <property type="match status" value="1"/>
</dbReference>
<keyword evidence="5 7" id="KW-0093">Biotin biosynthesis</keyword>
<dbReference type="Gene3D" id="3.40.640.10">
    <property type="entry name" value="Type I PLP-dependent aspartate aminotransferase-like (Major domain)"/>
    <property type="match status" value="1"/>
</dbReference>
<evidence type="ECO:0000256" key="2">
    <source>
        <dbReference type="ARBA" id="ARBA00022576"/>
    </source>
</evidence>
<evidence type="ECO:0000256" key="6">
    <source>
        <dbReference type="ARBA" id="ARBA00022898"/>
    </source>
</evidence>
<comment type="subcellular location">
    <subcellularLocation>
        <location evidence="7">Cytoplasm</location>
    </subcellularLocation>
</comment>
<comment type="caution">
    <text evidence="8">The sequence shown here is derived from an EMBL/GenBank/DDBJ whole genome shotgun (WGS) entry which is preliminary data.</text>
</comment>
<feature type="binding site" evidence="7">
    <location>
        <begin position="120"/>
        <end position="121"/>
    </location>
    <ligand>
        <name>pyridoxal 5'-phosphate</name>
        <dbReference type="ChEBI" id="CHEBI:597326"/>
    </ligand>
</feature>
<evidence type="ECO:0000256" key="4">
    <source>
        <dbReference type="ARBA" id="ARBA00022691"/>
    </source>
</evidence>
<evidence type="ECO:0000313" key="9">
    <source>
        <dbReference type="Proteomes" id="UP001519331"/>
    </source>
</evidence>
<feature type="binding site" evidence="7">
    <location>
        <position position="329"/>
    </location>
    <ligand>
        <name>substrate</name>
    </ligand>
</feature>
<keyword evidence="3 7" id="KW-0808">Transferase</keyword>
<dbReference type="EC" id="2.6.1.62" evidence="7"/>
<accession>A0ABS4T3T2</accession>
<feature type="binding site" evidence="7">
    <location>
        <position position="415"/>
    </location>
    <ligand>
        <name>substrate</name>
    </ligand>
</feature>
<comment type="cofactor">
    <cofactor evidence="1 7">
        <name>pyridoxal 5'-phosphate</name>
        <dbReference type="ChEBI" id="CHEBI:597326"/>
    </cofactor>
</comment>
<comment type="catalytic activity">
    <reaction evidence="7">
        <text>(8S)-8-amino-7-oxononanoate + S-adenosyl-L-methionine = S-adenosyl-4-methylsulfanyl-2-oxobutanoate + (7R,8S)-7,8-diammoniononanoate</text>
        <dbReference type="Rhea" id="RHEA:16861"/>
        <dbReference type="ChEBI" id="CHEBI:16490"/>
        <dbReference type="ChEBI" id="CHEBI:59789"/>
        <dbReference type="ChEBI" id="CHEBI:149468"/>
        <dbReference type="ChEBI" id="CHEBI:149469"/>
        <dbReference type="EC" id="2.6.1.62"/>
    </reaction>
</comment>
<feature type="binding site" evidence="7">
    <location>
        <position position="153"/>
    </location>
    <ligand>
        <name>substrate</name>
    </ligand>
</feature>
<dbReference type="SUPFAM" id="SSF53383">
    <property type="entry name" value="PLP-dependent transferases"/>
    <property type="match status" value="1"/>
</dbReference>
<comment type="pathway">
    <text evidence="7">Cofactor biosynthesis; biotin biosynthesis; 7,8-diaminononanoate from 8-amino-7-oxononanoate (SAM route): step 1/1.</text>
</comment>
<dbReference type="CDD" id="cd00610">
    <property type="entry name" value="OAT_like"/>
    <property type="match status" value="1"/>
</dbReference>
<dbReference type="Gene3D" id="3.90.1150.10">
    <property type="entry name" value="Aspartate Aminotransferase, domain 1"/>
    <property type="match status" value="1"/>
</dbReference>
<keyword evidence="2 7" id="KW-0032">Aminotransferase</keyword>
<feature type="binding site" evidence="7">
    <location>
        <position position="293"/>
    </location>
    <ligand>
        <name>substrate</name>
    </ligand>
</feature>
<dbReference type="PROSITE" id="PS00600">
    <property type="entry name" value="AA_TRANSFER_CLASS_3"/>
    <property type="match status" value="1"/>
</dbReference>
<protein>
    <recommendedName>
        <fullName evidence="7">Adenosylmethionine-8-amino-7-oxononanoate aminotransferase</fullName>
        <ecNumber evidence="7">2.6.1.62</ecNumber>
    </recommendedName>
    <alternativeName>
        <fullName evidence="7">7,8-diamino-pelargonic acid aminotransferase</fullName>
        <shortName evidence="7">DAPA AT</shortName>
        <shortName evidence="7">DAPA aminotransferase</shortName>
    </alternativeName>
    <alternativeName>
        <fullName evidence="7">7,8-diaminononanoate synthase</fullName>
        <shortName evidence="7">DANS</shortName>
    </alternativeName>
    <alternativeName>
        <fullName evidence="7">Diaminopelargonic acid synthase</fullName>
    </alternativeName>
</protein>